<evidence type="ECO:0000313" key="1">
    <source>
        <dbReference type="EMBL" id="CAB4699867.1"/>
    </source>
</evidence>
<accession>A0A6J6PM58</accession>
<reference evidence="1" key="1">
    <citation type="submission" date="2020-05" db="EMBL/GenBank/DDBJ databases">
        <authorList>
            <person name="Chiriac C."/>
            <person name="Salcher M."/>
            <person name="Ghai R."/>
            <person name="Kavagutti S V."/>
        </authorList>
    </citation>
    <scope>NUCLEOTIDE SEQUENCE</scope>
</reference>
<dbReference type="EMBL" id="CAEZXP010000003">
    <property type="protein sequence ID" value="CAB4699867.1"/>
    <property type="molecule type" value="Genomic_DNA"/>
</dbReference>
<organism evidence="1">
    <name type="scientific">freshwater metagenome</name>
    <dbReference type="NCBI Taxonomy" id="449393"/>
    <lineage>
        <taxon>unclassified sequences</taxon>
        <taxon>metagenomes</taxon>
        <taxon>ecological metagenomes</taxon>
    </lineage>
</organism>
<dbReference type="AlphaFoldDB" id="A0A6J6PM58"/>
<gene>
    <name evidence="1" type="ORF">UFOPK2399_01278</name>
</gene>
<proteinExistence type="predicted"/>
<name>A0A6J6PM58_9ZZZZ</name>
<sequence>MDAEANDTPDEETEAANPDLEAWFANAPRVTCPACGFDGAVTLGGGAFCPSCEKVSPYGSGQNN</sequence>
<protein>
    <submittedName>
        <fullName evidence="1">Unannotated protein</fullName>
    </submittedName>
</protein>